<feature type="compositionally biased region" description="Gly residues" evidence="1">
    <location>
        <begin position="189"/>
        <end position="205"/>
    </location>
</feature>
<evidence type="ECO:0000259" key="3">
    <source>
        <dbReference type="Pfam" id="PF08521"/>
    </source>
</evidence>
<reference evidence="4 5" key="1">
    <citation type="submission" date="2020-02" db="EMBL/GenBank/DDBJ databases">
        <title>Genome sequencing for Kineobactrum sp. M2.</title>
        <authorList>
            <person name="Park S.-J."/>
        </authorList>
    </citation>
    <scope>NUCLEOTIDE SEQUENCE [LARGE SCALE GENOMIC DNA]</scope>
    <source>
        <strain evidence="4 5">M2</strain>
    </source>
</reference>
<protein>
    <recommendedName>
        <fullName evidence="3">Two-component sensor kinase N-terminal domain-containing protein</fullName>
    </recommendedName>
</protein>
<dbReference type="EMBL" id="CP048711">
    <property type="protein sequence ID" value="QIB64101.1"/>
    <property type="molecule type" value="Genomic_DNA"/>
</dbReference>
<keyword evidence="5" id="KW-1185">Reference proteome</keyword>
<organism evidence="4 5">
    <name type="scientific">Kineobactrum salinum</name>
    <dbReference type="NCBI Taxonomy" id="2708301"/>
    <lineage>
        <taxon>Bacteria</taxon>
        <taxon>Pseudomonadati</taxon>
        <taxon>Pseudomonadota</taxon>
        <taxon>Gammaproteobacteria</taxon>
        <taxon>Cellvibrionales</taxon>
        <taxon>Halieaceae</taxon>
        <taxon>Kineobactrum</taxon>
    </lineage>
</organism>
<evidence type="ECO:0000256" key="1">
    <source>
        <dbReference type="SAM" id="MobiDB-lite"/>
    </source>
</evidence>
<evidence type="ECO:0000313" key="5">
    <source>
        <dbReference type="Proteomes" id="UP000477680"/>
    </source>
</evidence>
<feature type="domain" description="Two-component sensor kinase N-terminal" evidence="3">
    <location>
        <begin position="16"/>
        <end position="125"/>
    </location>
</feature>
<gene>
    <name evidence="4" type="ORF">G3T16_00385</name>
</gene>
<dbReference type="AlphaFoldDB" id="A0A6C0TWF1"/>
<dbReference type="Pfam" id="PF08521">
    <property type="entry name" value="2CSK_N"/>
    <property type="match status" value="1"/>
</dbReference>
<dbReference type="RefSeq" id="WP_163493352.1">
    <property type="nucleotide sequence ID" value="NZ_CP048711.1"/>
</dbReference>
<dbReference type="KEGG" id="kim:G3T16_00385"/>
<keyword evidence="2" id="KW-0472">Membrane</keyword>
<feature type="transmembrane region" description="Helical" evidence="2">
    <location>
        <begin position="6"/>
        <end position="28"/>
    </location>
</feature>
<name>A0A6C0TWF1_9GAMM</name>
<dbReference type="Proteomes" id="UP000477680">
    <property type="component" value="Chromosome"/>
</dbReference>
<sequence length="205" mass="21912">MSLQRRLLWSLGSAFLVLWLSVAALMYFHLDRQVSRTLDQRLAASATMVAGLIARQPEMLMSSRSSPLLVSPEAEGVACQIRDASGEVLLQTSGVEDQLLSDASPGFSAREIGGQQWRLYTLEQSGTFITTADRMSERVMLANGIILVMVVPFALALLGDWSFSGGDSWRTQATGGPARPAAPSYSGEPGSGHGRPGTVGAGTRR</sequence>
<evidence type="ECO:0000256" key="2">
    <source>
        <dbReference type="SAM" id="Phobius"/>
    </source>
</evidence>
<evidence type="ECO:0000313" key="4">
    <source>
        <dbReference type="EMBL" id="QIB64101.1"/>
    </source>
</evidence>
<accession>A0A6C0TWF1</accession>
<keyword evidence="2" id="KW-1133">Transmembrane helix</keyword>
<proteinExistence type="predicted"/>
<feature type="transmembrane region" description="Helical" evidence="2">
    <location>
        <begin position="139"/>
        <end position="159"/>
    </location>
</feature>
<dbReference type="InterPro" id="IPR013727">
    <property type="entry name" value="2CSK_N"/>
</dbReference>
<feature type="region of interest" description="Disordered" evidence="1">
    <location>
        <begin position="169"/>
        <end position="205"/>
    </location>
</feature>
<keyword evidence="2" id="KW-0812">Transmembrane</keyword>